<proteinExistence type="predicted"/>
<dbReference type="EMBL" id="BNAQ01000026">
    <property type="protein sequence ID" value="GHH27035.1"/>
    <property type="molecule type" value="Genomic_DNA"/>
</dbReference>
<protein>
    <recommendedName>
        <fullName evidence="1">Integrase catalytic domain-containing protein</fullName>
    </recommendedName>
</protein>
<dbReference type="SUPFAM" id="SSF53098">
    <property type="entry name" value="Ribonuclease H-like"/>
    <property type="match status" value="1"/>
</dbReference>
<gene>
    <name evidence="2" type="ORF">GCM10008023_42230</name>
</gene>
<dbReference type="InterPro" id="IPR050900">
    <property type="entry name" value="Transposase_IS3/IS150/IS904"/>
</dbReference>
<dbReference type="PANTHER" id="PTHR46889:SF4">
    <property type="entry name" value="TRANSPOSASE INSO FOR INSERTION SEQUENCE ELEMENT IS911B-RELATED"/>
    <property type="match status" value="1"/>
</dbReference>
<keyword evidence="3" id="KW-1185">Reference proteome</keyword>
<feature type="domain" description="Integrase catalytic" evidence="1">
    <location>
        <begin position="23"/>
        <end position="77"/>
    </location>
</feature>
<dbReference type="Proteomes" id="UP000652430">
    <property type="component" value="Unassembled WGS sequence"/>
</dbReference>
<dbReference type="Pfam" id="PF13333">
    <property type="entry name" value="rve_2"/>
    <property type="match status" value="1"/>
</dbReference>
<organism evidence="2 3">
    <name type="scientific">Sphingomonas glacialis</name>
    <dbReference type="NCBI Taxonomy" id="658225"/>
    <lineage>
        <taxon>Bacteria</taxon>
        <taxon>Pseudomonadati</taxon>
        <taxon>Pseudomonadota</taxon>
        <taxon>Alphaproteobacteria</taxon>
        <taxon>Sphingomonadales</taxon>
        <taxon>Sphingomonadaceae</taxon>
        <taxon>Sphingomonas</taxon>
    </lineage>
</organism>
<dbReference type="InterPro" id="IPR001584">
    <property type="entry name" value="Integrase_cat-core"/>
</dbReference>
<accession>A0ABQ3LVN7</accession>
<dbReference type="Gene3D" id="3.30.420.10">
    <property type="entry name" value="Ribonuclease H-like superfamily/Ribonuclease H"/>
    <property type="match status" value="1"/>
</dbReference>
<dbReference type="InterPro" id="IPR036397">
    <property type="entry name" value="RNaseH_sf"/>
</dbReference>
<evidence type="ECO:0000259" key="1">
    <source>
        <dbReference type="Pfam" id="PF13333"/>
    </source>
</evidence>
<reference evidence="3" key="1">
    <citation type="journal article" date="2019" name="Int. J. Syst. Evol. Microbiol.">
        <title>The Global Catalogue of Microorganisms (GCM) 10K type strain sequencing project: providing services to taxonomists for standard genome sequencing and annotation.</title>
        <authorList>
            <consortium name="The Broad Institute Genomics Platform"/>
            <consortium name="The Broad Institute Genome Sequencing Center for Infectious Disease"/>
            <person name="Wu L."/>
            <person name="Ma J."/>
        </authorList>
    </citation>
    <scope>NUCLEOTIDE SEQUENCE [LARGE SCALE GENOMIC DNA]</scope>
    <source>
        <strain evidence="3">CGMCC 1.8957</strain>
    </source>
</reference>
<name>A0ABQ3LVN7_9SPHN</name>
<dbReference type="InterPro" id="IPR012337">
    <property type="entry name" value="RNaseH-like_sf"/>
</dbReference>
<evidence type="ECO:0000313" key="2">
    <source>
        <dbReference type="EMBL" id="GHH27035.1"/>
    </source>
</evidence>
<evidence type="ECO:0000313" key="3">
    <source>
        <dbReference type="Proteomes" id="UP000652430"/>
    </source>
</evidence>
<comment type="caution">
    <text evidence="2">The sequence shown here is derived from an EMBL/GenBank/DDBJ whole genome shotgun (WGS) entry which is preliminary data.</text>
</comment>
<sequence length="81" mass="9430">MADNGVTCSMSRSSNVWDNAAMESFFSSLKTERIARKTYRTRNQARQVVFDYIERFYTPTRRHSTLGYLSPVDFEKQAHVA</sequence>
<dbReference type="PANTHER" id="PTHR46889">
    <property type="entry name" value="TRANSPOSASE INSF FOR INSERTION SEQUENCE IS3B-RELATED"/>
    <property type="match status" value="1"/>
</dbReference>